<dbReference type="Pfam" id="PF01425">
    <property type="entry name" value="Amidase"/>
    <property type="match status" value="1"/>
</dbReference>
<organism evidence="3 4">
    <name type="scientific">Halolamina salina</name>
    <dbReference type="NCBI Taxonomy" id="1220023"/>
    <lineage>
        <taxon>Archaea</taxon>
        <taxon>Methanobacteriati</taxon>
        <taxon>Methanobacteriota</taxon>
        <taxon>Stenosarchaea group</taxon>
        <taxon>Halobacteria</taxon>
        <taxon>Halobacteriales</taxon>
        <taxon>Haloferacaceae</taxon>
    </lineage>
</organism>
<dbReference type="AlphaFoldDB" id="A0ABD6B4M3"/>
<dbReference type="PANTHER" id="PTHR11895">
    <property type="entry name" value="TRANSAMIDASE"/>
    <property type="match status" value="1"/>
</dbReference>
<feature type="non-terminal residue" evidence="3">
    <location>
        <position position="1"/>
    </location>
</feature>
<dbReference type="RefSeq" id="WP_379818154.1">
    <property type="nucleotide sequence ID" value="NZ_JBHUDH010000035.1"/>
</dbReference>
<protein>
    <submittedName>
        <fullName evidence="3">Amidase family protein</fullName>
    </submittedName>
</protein>
<keyword evidence="4" id="KW-1185">Reference proteome</keyword>
<proteinExistence type="predicted"/>
<evidence type="ECO:0000313" key="4">
    <source>
        <dbReference type="Proteomes" id="UP001597111"/>
    </source>
</evidence>
<dbReference type="EMBL" id="JBHUDH010000035">
    <property type="protein sequence ID" value="MFD1525540.1"/>
    <property type="molecule type" value="Genomic_DNA"/>
</dbReference>
<dbReference type="InterPro" id="IPR000120">
    <property type="entry name" value="Amidase"/>
</dbReference>
<evidence type="ECO:0000256" key="1">
    <source>
        <dbReference type="SAM" id="MobiDB-lite"/>
    </source>
</evidence>
<evidence type="ECO:0000259" key="2">
    <source>
        <dbReference type="Pfam" id="PF01425"/>
    </source>
</evidence>
<dbReference type="Proteomes" id="UP001597111">
    <property type="component" value="Unassembled WGS sequence"/>
</dbReference>
<evidence type="ECO:0000313" key="3">
    <source>
        <dbReference type="EMBL" id="MFD1525540.1"/>
    </source>
</evidence>
<reference evidence="3 4" key="1">
    <citation type="journal article" date="2019" name="Int. J. Syst. Evol. Microbiol.">
        <title>The Global Catalogue of Microorganisms (GCM) 10K type strain sequencing project: providing services to taxonomists for standard genome sequencing and annotation.</title>
        <authorList>
            <consortium name="The Broad Institute Genomics Platform"/>
            <consortium name="The Broad Institute Genome Sequencing Center for Infectious Disease"/>
            <person name="Wu L."/>
            <person name="Ma J."/>
        </authorList>
    </citation>
    <scope>NUCLEOTIDE SEQUENCE [LARGE SCALE GENOMIC DNA]</scope>
    <source>
        <strain evidence="3 4">CGMCC 1.12285</strain>
    </source>
</reference>
<dbReference type="Gene3D" id="3.90.1300.10">
    <property type="entry name" value="Amidase signature (AS) domain"/>
    <property type="match status" value="1"/>
</dbReference>
<feature type="region of interest" description="Disordered" evidence="1">
    <location>
        <begin position="67"/>
        <end position="96"/>
    </location>
</feature>
<comment type="caution">
    <text evidence="3">The sequence shown here is derived from an EMBL/GenBank/DDBJ whole genome shotgun (WGS) entry which is preliminary data.</text>
</comment>
<dbReference type="PANTHER" id="PTHR11895:SF7">
    <property type="entry name" value="GLUTAMYL-TRNA(GLN) AMIDOTRANSFERASE SUBUNIT A, MITOCHONDRIAL"/>
    <property type="match status" value="1"/>
</dbReference>
<gene>
    <name evidence="3" type="ORF">ACFR9S_04380</name>
</gene>
<accession>A0ABD6B4M3</accession>
<sequence length="212" mass="22165">AATGEVDLAIGSDTGGSIRFPAAWSGVPGLKPTRGLVSHAGFVQYAKTLDNVGFLAPTVENLALGLDAVSGPDPRDERTRGSEPTATADALGDPAPETLTIGLPEELFGAAPRIERVVRDAVDELAAAGATVRSVSIESYDLWLPAWLAIGMTEVGNYLAADTTNYWALSPGERALVERLHEARAGDAELGEPLKAAMLYAEHRSRTDGDAA</sequence>
<dbReference type="InterPro" id="IPR023631">
    <property type="entry name" value="Amidase_dom"/>
</dbReference>
<name>A0ABD6B4M3_9EURY</name>
<feature type="non-terminal residue" evidence="3">
    <location>
        <position position="212"/>
    </location>
</feature>
<feature type="domain" description="Amidase" evidence="2">
    <location>
        <begin position="2"/>
        <end position="198"/>
    </location>
</feature>
<dbReference type="InterPro" id="IPR036928">
    <property type="entry name" value="AS_sf"/>
</dbReference>
<dbReference type="SUPFAM" id="SSF75304">
    <property type="entry name" value="Amidase signature (AS) enzymes"/>
    <property type="match status" value="1"/>
</dbReference>